<dbReference type="Gene3D" id="3.80.10.10">
    <property type="entry name" value="Ribonuclease Inhibitor"/>
    <property type="match status" value="1"/>
</dbReference>
<dbReference type="AlphaFoldDB" id="A0AAD4DKZ3"/>
<evidence type="ECO:0000313" key="2">
    <source>
        <dbReference type="Proteomes" id="UP001194580"/>
    </source>
</evidence>
<evidence type="ECO:0000313" key="1">
    <source>
        <dbReference type="EMBL" id="KAG0280758.1"/>
    </source>
</evidence>
<protein>
    <recommendedName>
        <fullName evidence="3">F-box domain-containing protein</fullName>
    </recommendedName>
</protein>
<reference evidence="1" key="1">
    <citation type="journal article" date="2020" name="Fungal Divers.">
        <title>Resolving the Mortierellaceae phylogeny through synthesis of multi-gene phylogenetics and phylogenomics.</title>
        <authorList>
            <person name="Vandepol N."/>
            <person name="Liber J."/>
            <person name="Desiro A."/>
            <person name="Na H."/>
            <person name="Kennedy M."/>
            <person name="Barry K."/>
            <person name="Grigoriev I.V."/>
            <person name="Miller A.N."/>
            <person name="O'Donnell K."/>
            <person name="Stajich J.E."/>
            <person name="Bonito G."/>
        </authorList>
    </citation>
    <scope>NUCLEOTIDE SEQUENCE</scope>
    <source>
        <strain evidence="1">NRRL 28262</strain>
    </source>
</reference>
<sequence>LSLPDIMDVVASHLTSPSLLNCMLVSQSWKTLFLPHLYSTITDTLYSWVDKFLTPPVGAGRGIGKYNWRRSRGLHLPRDLPAEWDCIDRLLALFTKYGHLIRHLTLTNIIIHDAVAASRMCRGLISLTSRIGGVIPNLPDLEKEHEVLWYPENALQSFVPERKVSFPSNHTREEREWVWRQWYWHLFRQNTATLRVVEFYEALARMPQEVKEDEVIELLGACPRLTRLVLQWPEFKLQKLVQQVPQLQHLTFHNAIPRMVWLLLDAPAPALSQLTTIRIVDGVSRGIIFSFLIYLPSLEHLWTGTRYETYSDPGQQLQMPKTPSTPLKSRLKGLHFTQRSSAADNLDHLMVAEILPYVPDLLEIGLAYLDHDIATALVAHCPRLQRFYQPVHPNTIHRSKSGESGECNSIGILLSSCPHLRELDSVHLEIDADYLIANSWICDNTLQTLRCQIVGVTRLSQDEEIDYNQGILFRYRLGYPLSEQESLAVDKHILQIRPQHSQIYAQLAKMTHLRVLELGTEYRDISLNNYRAIPSIFRGAQSYIDYGSPATDTLELSLVSGLGQLSTLKNLEVFGLDGVDYRINEEELYWMAKEWPRLKAIDGFQEVKGFWRLMHDGERWYRRVFMQMLRPDVRHRRQVVE</sequence>
<keyword evidence="2" id="KW-1185">Reference proteome</keyword>
<comment type="caution">
    <text evidence="1">The sequence shown here is derived from an EMBL/GenBank/DDBJ whole genome shotgun (WGS) entry which is preliminary data.</text>
</comment>
<evidence type="ECO:0008006" key="3">
    <source>
        <dbReference type="Google" id="ProtNLM"/>
    </source>
</evidence>
<gene>
    <name evidence="1" type="ORF">BGZ95_008784</name>
</gene>
<dbReference type="Proteomes" id="UP001194580">
    <property type="component" value="Unassembled WGS sequence"/>
</dbReference>
<proteinExistence type="predicted"/>
<dbReference type="InterPro" id="IPR032675">
    <property type="entry name" value="LRR_dom_sf"/>
</dbReference>
<organism evidence="1 2">
    <name type="scientific">Linnemannia exigua</name>
    <dbReference type="NCBI Taxonomy" id="604196"/>
    <lineage>
        <taxon>Eukaryota</taxon>
        <taxon>Fungi</taxon>
        <taxon>Fungi incertae sedis</taxon>
        <taxon>Mucoromycota</taxon>
        <taxon>Mortierellomycotina</taxon>
        <taxon>Mortierellomycetes</taxon>
        <taxon>Mortierellales</taxon>
        <taxon>Mortierellaceae</taxon>
        <taxon>Linnemannia</taxon>
    </lineage>
</organism>
<feature type="non-terminal residue" evidence="1">
    <location>
        <position position="1"/>
    </location>
</feature>
<name>A0AAD4DKZ3_9FUNG</name>
<dbReference type="SUPFAM" id="SSF52047">
    <property type="entry name" value="RNI-like"/>
    <property type="match status" value="1"/>
</dbReference>
<dbReference type="EMBL" id="JAAAIL010000048">
    <property type="protein sequence ID" value="KAG0280758.1"/>
    <property type="molecule type" value="Genomic_DNA"/>
</dbReference>
<accession>A0AAD4DKZ3</accession>